<dbReference type="Proteomes" id="UP000325577">
    <property type="component" value="Linkage Group LG8"/>
</dbReference>
<evidence type="ECO:0000256" key="1">
    <source>
        <dbReference type="SAM" id="MobiDB-lite"/>
    </source>
</evidence>
<evidence type="ECO:0000313" key="3">
    <source>
        <dbReference type="Proteomes" id="UP000325577"/>
    </source>
</evidence>
<feature type="compositionally biased region" description="Low complexity" evidence="1">
    <location>
        <begin position="251"/>
        <end position="348"/>
    </location>
</feature>
<feature type="compositionally biased region" description="Polar residues" evidence="1">
    <location>
        <begin position="227"/>
        <end position="250"/>
    </location>
</feature>
<dbReference type="PANTHER" id="PTHR31949:SF2">
    <property type="entry name" value="OS05G0480600 PROTEIN"/>
    <property type="match status" value="1"/>
</dbReference>
<dbReference type="GO" id="GO:0055028">
    <property type="term" value="C:cortical microtubule"/>
    <property type="evidence" value="ECO:0007669"/>
    <property type="project" value="TreeGrafter"/>
</dbReference>
<feature type="region of interest" description="Disordered" evidence="1">
    <location>
        <begin position="617"/>
        <end position="636"/>
    </location>
</feature>
<feature type="region of interest" description="Disordered" evidence="1">
    <location>
        <begin position="508"/>
        <end position="541"/>
    </location>
</feature>
<protein>
    <submittedName>
        <fullName evidence="2">Uncharacterized protein</fullName>
    </submittedName>
</protein>
<dbReference type="AlphaFoldDB" id="A0A5J4ZHJ4"/>
<feature type="compositionally biased region" description="Low complexity" evidence="1">
    <location>
        <begin position="183"/>
        <end position="192"/>
    </location>
</feature>
<reference evidence="2 3" key="1">
    <citation type="submission" date="2019-09" db="EMBL/GenBank/DDBJ databases">
        <title>A chromosome-level genome assembly of the Chinese tupelo Nyssa sinensis.</title>
        <authorList>
            <person name="Yang X."/>
            <person name="Kang M."/>
            <person name="Yang Y."/>
            <person name="Xiong H."/>
            <person name="Wang M."/>
            <person name="Zhang Z."/>
            <person name="Wang Z."/>
            <person name="Wu H."/>
            <person name="Ma T."/>
            <person name="Liu J."/>
            <person name="Xi Z."/>
        </authorList>
    </citation>
    <scope>NUCLEOTIDE SEQUENCE [LARGE SCALE GENOMIC DNA]</scope>
    <source>
        <strain evidence="2">J267</strain>
        <tissue evidence="2">Leaf</tissue>
    </source>
</reference>
<feature type="compositionally biased region" description="Low complexity" evidence="1">
    <location>
        <begin position="213"/>
        <end position="226"/>
    </location>
</feature>
<dbReference type="EMBL" id="CM018051">
    <property type="protein sequence ID" value="KAA8517559.1"/>
    <property type="molecule type" value="Genomic_DNA"/>
</dbReference>
<organism evidence="2 3">
    <name type="scientific">Nyssa sinensis</name>
    <dbReference type="NCBI Taxonomy" id="561372"/>
    <lineage>
        <taxon>Eukaryota</taxon>
        <taxon>Viridiplantae</taxon>
        <taxon>Streptophyta</taxon>
        <taxon>Embryophyta</taxon>
        <taxon>Tracheophyta</taxon>
        <taxon>Spermatophyta</taxon>
        <taxon>Magnoliopsida</taxon>
        <taxon>eudicotyledons</taxon>
        <taxon>Gunneridae</taxon>
        <taxon>Pentapetalae</taxon>
        <taxon>asterids</taxon>
        <taxon>Cornales</taxon>
        <taxon>Nyssaceae</taxon>
        <taxon>Nyssa</taxon>
    </lineage>
</organism>
<gene>
    <name evidence="2" type="ORF">F0562_017811</name>
</gene>
<feature type="region of interest" description="Disordered" evidence="1">
    <location>
        <begin position="159"/>
        <end position="387"/>
    </location>
</feature>
<dbReference type="PANTHER" id="PTHR31949">
    <property type="entry name" value="GASTRIC MUCIN-LIKE PROTEIN"/>
    <property type="match status" value="1"/>
</dbReference>
<feature type="compositionally biased region" description="Polar residues" evidence="1">
    <location>
        <begin position="517"/>
        <end position="534"/>
    </location>
</feature>
<feature type="region of interest" description="Disordered" evidence="1">
    <location>
        <begin position="461"/>
        <end position="487"/>
    </location>
</feature>
<dbReference type="GO" id="GO:0043622">
    <property type="term" value="P:cortical microtubule organization"/>
    <property type="evidence" value="ECO:0007669"/>
    <property type="project" value="TreeGrafter"/>
</dbReference>
<feature type="compositionally biased region" description="Polar residues" evidence="1">
    <location>
        <begin position="193"/>
        <end position="205"/>
    </location>
</feature>
<dbReference type="OrthoDB" id="1927217at2759"/>
<evidence type="ECO:0000313" key="2">
    <source>
        <dbReference type="EMBL" id="KAA8517559.1"/>
    </source>
</evidence>
<name>A0A5J4ZHJ4_9ASTE</name>
<keyword evidence="3" id="KW-1185">Reference proteome</keyword>
<accession>A0A5J4ZHJ4</accession>
<sequence length="636" mass="68260">MRIRDLTGLIPWPHVSSRARDLICNGLSNICGSAASLIDWGSLLILILEQKLPPVRFLTCFISEMNRSLKDSLFGGRNISVGSQHRRGLSLNGISKDTDEKLDLFSRNGRSLSVASSDESDVSVKLGRLSVGSAKLARSGIDDLLSSTDGGKHDYDWLLTPPETPLFPSSDGSDSQPALAAPRSRSFVRSSSTTKASRLSVSQSESNHHSRPTRSSSVTRPSISSTQYSTYSNKSTSILNTSSASVSSYIRPSTPNARSSSTSRPSTPSARPISSRSSTPSKARSAPTSSSIDKTRPFPNSRPSTPSSRPQIPANLNSSATRSASRPSTPTRRSPAPSLSPSAGPSTSVGRVVSNGRNAVPASRPSSPGPRVRLPPQPMVLPDFPLDIPPNLRTTLPDRPVSAGRSRPGVAVTVKGNTETPTPANLPRRQSSPIVTRGRLTDATGRGRVHANGQAVDMLESRKSPNVSELSSRKPVKTSTTSTESMGFGRTISKKSLDMAIRHMDIRNGTGSIRPLSGTTLFPQSIRSTNTKSQPGRAFSAPASVKGNLRIRKNGAISENGNYVNRSPDNGTGEDNYRFSAKLRELDIYESSRYDAILLKEDLKNTNWLHSVDDKSDQGPIFDNGFEPLPEPFGPL</sequence>
<proteinExistence type="predicted"/>